<evidence type="ECO:0000256" key="7">
    <source>
        <dbReference type="ARBA" id="ARBA00022840"/>
    </source>
</evidence>
<dbReference type="Pfam" id="PF02518">
    <property type="entry name" value="HATPase_c"/>
    <property type="match status" value="1"/>
</dbReference>
<dbReference type="Gene3D" id="3.30.565.10">
    <property type="entry name" value="Histidine kinase-like ATPase, C-terminal domain"/>
    <property type="match status" value="1"/>
</dbReference>
<dbReference type="InterPro" id="IPR011712">
    <property type="entry name" value="Sig_transdc_His_kin_sub3_dim/P"/>
</dbReference>
<feature type="transmembrane region" description="Helical" evidence="9">
    <location>
        <begin position="41"/>
        <end position="62"/>
    </location>
</feature>
<keyword evidence="3" id="KW-0597">Phosphoprotein</keyword>
<feature type="transmembrane region" description="Helical" evidence="9">
    <location>
        <begin position="142"/>
        <end position="163"/>
    </location>
</feature>
<feature type="domain" description="Signal transduction histidine kinase subgroup 3 dimerisation and phosphoacceptor" evidence="11">
    <location>
        <begin position="229"/>
        <end position="293"/>
    </location>
</feature>
<accession>A0ABV1ZMX9</accession>
<evidence type="ECO:0000256" key="8">
    <source>
        <dbReference type="ARBA" id="ARBA00023012"/>
    </source>
</evidence>
<dbReference type="Gene3D" id="1.20.5.1930">
    <property type="match status" value="1"/>
</dbReference>
<sequence length="443" mass="46420">MGPEGADDERYPPGGPVPRPLALFDAALTRVGLRGPLSRDLLLGAFIALASAPMLLSVVVLARAEGVPFSPTAVAVLAALTVAQSLVLGVRRRSPLLCLFLVVATQVGVFALLPGDVAYQGLAPYVAAYTCGTVLPLRRLSWILVAVAAVMGVSGFVFALPPFASLSPPARVPDPVVAGTARLLSAAISFGLAGFVGNSVAVRRRFARLERLRVIEAEQERTNRAIRAERALMARELHDIAAHHLSGMVVQAGAAEKLAARDVPAIAETIGWIRIQGRETLESLRMVVGALRELGAHPHESPGAGFDGSRADGAPVPGVAVLDRLVAGARAQGCEVVLERTGSTCRLPPVADVTFYRVAQEALANARDHAWGAPVRVVLDHRGSEVVLRVDNDPGVEREGAPKGLRGLGLVGMKERADLIGAVLEAGPTDSGGWRVRLTVPIG</sequence>
<name>A0ABV1ZMX9_9ACTN</name>
<dbReference type="InterPro" id="IPR036890">
    <property type="entry name" value="HATPase_C_sf"/>
</dbReference>
<evidence type="ECO:0000256" key="5">
    <source>
        <dbReference type="ARBA" id="ARBA00022741"/>
    </source>
</evidence>
<keyword evidence="9" id="KW-1133">Transmembrane helix</keyword>
<feature type="transmembrane region" description="Helical" evidence="9">
    <location>
        <begin position="68"/>
        <end position="89"/>
    </location>
</feature>
<evidence type="ECO:0000256" key="4">
    <source>
        <dbReference type="ARBA" id="ARBA00022679"/>
    </source>
</evidence>
<reference evidence="12 13" key="1">
    <citation type="submission" date="2024-06" db="EMBL/GenBank/DDBJ databases">
        <authorList>
            <person name="Bataeva Y.V."/>
            <person name="Grigorian L.N."/>
            <person name="Solomentsev V.I."/>
        </authorList>
    </citation>
    <scope>NUCLEOTIDE SEQUENCE [LARGE SCALE GENOMIC DNA]</scope>
    <source>
        <strain evidence="13">SCPM-O-B-12605 (RCAM04882)</strain>
    </source>
</reference>
<evidence type="ECO:0000256" key="1">
    <source>
        <dbReference type="ARBA" id="ARBA00000085"/>
    </source>
</evidence>
<keyword evidence="4" id="KW-0808">Transferase</keyword>
<feature type="domain" description="Histidine kinase/HSP90-like ATPase" evidence="10">
    <location>
        <begin position="354"/>
        <end position="442"/>
    </location>
</feature>
<dbReference type="SUPFAM" id="SSF55874">
    <property type="entry name" value="ATPase domain of HSP90 chaperone/DNA topoisomerase II/histidine kinase"/>
    <property type="match status" value="1"/>
</dbReference>
<evidence type="ECO:0000313" key="13">
    <source>
        <dbReference type="Proteomes" id="UP001432401"/>
    </source>
</evidence>
<dbReference type="InterPro" id="IPR050482">
    <property type="entry name" value="Sensor_HK_TwoCompSys"/>
</dbReference>
<evidence type="ECO:0000256" key="6">
    <source>
        <dbReference type="ARBA" id="ARBA00022777"/>
    </source>
</evidence>
<feature type="transmembrane region" description="Helical" evidence="9">
    <location>
        <begin position="183"/>
        <end position="202"/>
    </location>
</feature>
<keyword evidence="9" id="KW-0472">Membrane</keyword>
<dbReference type="Proteomes" id="UP001432401">
    <property type="component" value="Unassembled WGS sequence"/>
</dbReference>
<gene>
    <name evidence="12" type="ORF">ABUK86_01845</name>
</gene>
<protein>
    <recommendedName>
        <fullName evidence="2">histidine kinase</fullName>
        <ecNumber evidence="2">2.7.13.3</ecNumber>
    </recommendedName>
</protein>
<feature type="transmembrane region" description="Helical" evidence="9">
    <location>
        <begin position="119"/>
        <end position="137"/>
    </location>
</feature>
<evidence type="ECO:0000259" key="11">
    <source>
        <dbReference type="Pfam" id="PF07730"/>
    </source>
</evidence>
<dbReference type="Pfam" id="PF07730">
    <property type="entry name" value="HisKA_3"/>
    <property type="match status" value="1"/>
</dbReference>
<evidence type="ECO:0000256" key="2">
    <source>
        <dbReference type="ARBA" id="ARBA00012438"/>
    </source>
</evidence>
<dbReference type="CDD" id="cd16917">
    <property type="entry name" value="HATPase_UhpB-NarQ-NarX-like"/>
    <property type="match status" value="1"/>
</dbReference>
<dbReference type="PANTHER" id="PTHR24421:SF10">
    <property type="entry name" value="NITRATE_NITRITE SENSOR PROTEIN NARQ"/>
    <property type="match status" value="1"/>
</dbReference>
<dbReference type="InterPro" id="IPR003594">
    <property type="entry name" value="HATPase_dom"/>
</dbReference>
<dbReference type="EC" id="2.7.13.3" evidence="2"/>
<evidence type="ECO:0000256" key="9">
    <source>
        <dbReference type="SAM" id="Phobius"/>
    </source>
</evidence>
<proteinExistence type="predicted"/>
<comment type="caution">
    <text evidence="12">The sequence shown here is derived from an EMBL/GenBank/DDBJ whole genome shotgun (WGS) entry which is preliminary data.</text>
</comment>
<evidence type="ECO:0000313" key="12">
    <source>
        <dbReference type="EMBL" id="MES0832505.1"/>
    </source>
</evidence>
<dbReference type="RefSeq" id="WP_352982306.1">
    <property type="nucleotide sequence ID" value="NZ_JBEQNA010000008.1"/>
</dbReference>
<keyword evidence="5" id="KW-0547">Nucleotide-binding</keyword>
<dbReference type="EMBL" id="JBEQNB010000001">
    <property type="protein sequence ID" value="MES0832505.1"/>
    <property type="molecule type" value="Genomic_DNA"/>
</dbReference>
<keyword evidence="8" id="KW-0902">Two-component regulatory system</keyword>
<keyword evidence="13" id="KW-1185">Reference proteome</keyword>
<keyword evidence="6 12" id="KW-0418">Kinase</keyword>
<comment type="catalytic activity">
    <reaction evidence="1">
        <text>ATP + protein L-histidine = ADP + protein N-phospho-L-histidine.</text>
        <dbReference type="EC" id="2.7.13.3"/>
    </reaction>
</comment>
<dbReference type="GO" id="GO:0016301">
    <property type="term" value="F:kinase activity"/>
    <property type="evidence" value="ECO:0007669"/>
    <property type="project" value="UniProtKB-KW"/>
</dbReference>
<dbReference type="PANTHER" id="PTHR24421">
    <property type="entry name" value="NITRATE/NITRITE SENSOR PROTEIN NARX-RELATED"/>
    <property type="match status" value="1"/>
</dbReference>
<feature type="transmembrane region" description="Helical" evidence="9">
    <location>
        <begin position="96"/>
        <end position="113"/>
    </location>
</feature>
<keyword evidence="9" id="KW-0812">Transmembrane</keyword>
<organism evidence="12 13">
    <name type="scientific">Nocardiopsis tropica</name>
    <dbReference type="NCBI Taxonomy" id="109330"/>
    <lineage>
        <taxon>Bacteria</taxon>
        <taxon>Bacillati</taxon>
        <taxon>Actinomycetota</taxon>
        <taxon>Actinomycetes</taxon>
        <taxon>Streptosporangiales</taxon>
        <taxon>Nocardiopsidaceae</taxon>
        <taxon>Nocardiopsis</taxon>
    </lineage>
</organism>
<evidence type="ECO:0000256" key="3">
    <source>
        <dbReference type="ARBA" id="ARBA00022553"/>
    </source>
</evidence>
<keyword evidence="7" id="KW-0067">ATP-binding</keyword>
<evidence type="ECO:0000259" key="10">
    <source>
        <dbReference type="Pfam" id="PF02518"/>
    </source>
</evidence>